<reference evidence="2" key="1">
    <citation type="journal article" date="2019" name="Int. J. Syst. Evol. Microbiol.">
        <title>The Global Catalogue of Microorganisms (GCM) 10K type strain sequencing project: providing services to taxonomists for standard genome sequencing and annotation.</title>
        <authorList>
            <consortium name="The Broad Institute Genomics Platform"/>
            <consortium name="The Broad Institute Genome Sequencing Center for Infectious Disease"/>
            <person name="Wu L."/>
            <person name="Ma J."/>
        </authorList>
    </citation>
    <scope>NUCLEOTIDE SEQUENCE [LARGE SCALE GENOMIC DNA]</scope>
    <source>
        <strain evidence="2">JCM 30346</strain>
    </source>
</reference>
<dbReference type="Proteomes" id="UP001596137">
    <property type="component" value="Unassembled WGS sequence"/>
</dbReference>
<name>A0ABW1NDC5_9ACTN</name>
<protein>
    <submittedName>
        <fullName evidence="1">Uncharacterized protein</fullName>
    </submittedName>
</protein>
<evidence type="ECO:0000313" key="2">
    <source>
        <dbReference type="Proteomes" id="UP001596137"/>
    </source>
</evidence>
<sequence>MALAGDGAIRETSSLNLADGSAPSHDQYLGLIKYMRGQYNGYDVNGCDKCKKNDACTGGACFLRVDVVLDEEKSIQFYFTKRDLYLRGWTIDDPPLGGNETTYVAASKDNDSKDLATVPSGLGRIMEADRIPIEHGRFTQQAKDPAEPFRLVNRWIIGSQLEEGVHRYSKELLAYRADPRKNKKPGSAKVDEAGKAFDAVAYVTAEMARFEPYCMSFSLAWNAGGWDGFPGSGGSASGGDVRHDLPHFCAAVNEWSKLSQLIRDGKGTVDIGGGKSLSVQNAKDMIGGGVLCRPGITSLDASSSGGKQGKKQGRR</sequence>
<keyword evidence="2" id="KW-1185">Reference proteome</keyword>
<dbReference type="InterPro" id="IPR016138">
    <property type="entry name" value="Ribosome_inactivat_prot_sub1"/>
</dbReference>
<dbReference type="RefSeq" id="WP_380749010.1">
    <property type="nucleotide sequence ID" value="NZ_JBHSRF010000008.1"/>
</dbReference>
<gene>
    <name evidence="1" type="ORF">ACFP1K_09095</name>
</gene>
<dbReference type="Gene3D" id="3.40.420.10">
    <property type="entry name" value="Ricin (A subunit), domain 1"/>
    <property type="match status" value="1"/>
</dbReference>
<evidence type="ECO:0000313" key="1">
    <source>
        <dbReference type="EMBL" id="MFC6081313.1"/>
    </source>
</evidence>
<comment type="caution">
    <text evidence="1">The sequence shown here is derived from an EMBL/GenBank/DDBJ whole genome shotgun (WGS) entry which is preliminary data.</text>
</comment>
<organism evidence="1 2">
    <name type="scientific">Sphaerisporangium aureirubrum</name>
    <dbReference type="NCBI Taxonomy" id="1544736"/>
    <lineage>
        <taxon>Bacteria</taxon>
        <taxon>Bacillati</taxon>
        <taxon>Actinomycetota</taxon>
        <taxon>Actinomycetes</taxon>
        <taxon>Streptosporangiales</taxon>
        <taxon>Streptosporangiaceae</taxon>
        <taxon>Sphaerisporangium</taxon>
    </lineage>
</organism>
<proteinExistence type="predicted"/>
<accession>A0ABW1NDC5</accession>
<dbReference type="EMBL" id="JBHSRF010000008">
    <property type="protein sequence ID" value="MFC6081313.1"/>
    <property type="molecule type" value="Genomic_DNA"/>
</dbReference>